<dbReference type="InterPro" id="IPR050980">
    <property type="entry name" value="2C_sensor_his_kinase"/>
</dbReference>
<evidence type="ECO:0000256" key="9">
    <source>
        <dbReference type="ARBA" id="ARBA00022840"/>
    </source>
</evidence>
<dbReference type="CDD" id="cd06225">
    <property type="entry name" value="HAMP"/>
    <property type="match status" value="1"/>
</dbReference>
<dbReference type="SUPFAM" id="SSF47384">
    <property type="entry name" value="Homodimeric domain of signal transducing histidine kinase"/>
    <property type="match status" value="1"/>
</dbReference>
<dbReference type="PANTHER" id="PTHR44936">
    <property type="entry name" value="SENSOR PROTEIN CREC"/>
    <property type="match status" value="1"/>
</dbReference>
<feature type="domain" description="HAMP" evidence="12">
    <location>
        <begin position="117"/>
        <end position="169"/>
    </location>
</feature>
<dbReference type="SMART" id="SM00387">
    <property type="entry name" value="HATPase_c"/>
    <property type="match status" value="1"/>
</dbReference>
<evidence type="ECO:0000256" key="8">
    <source>
        <dbReference type="ARBA" id="ARBA00022777"/>
    </source>
</evidence>
<comment type="catalytic activity">
    <reaction evidence="1">
        <text>ATP + protein L-histidine = ADP + protein N-phospho-L-histidine.</text>
        <dbReference type="EC" id="2.7.13.3"/>
    </reaction>
</comment>
<protein>
    <recommendedName>
        <fullName evidence="3">histidine kinase</fullName>
        <ecNumber evidence="3">2.7.13.3</ecNumber>
    </recommendedName>
</protein>
<evidence type="ECO:0000256" key="1">
    <source>
        <dbReference type="ARBA" id="ARBA00000085"/>
    </source>
</evidence>
<comment type="subcellular location">
    <subcellularLocation>
        <location evidence="2">Cell membrane</location>
        <topology evidence="2">Multi-pass membrane protein</topology>
    </subcellularLocation>
</comment>
<dbReference type="CDD" id="cd00082">
    <property type="entry name" value="HisKA"/>
    <property type="match status" value="1"/>
</dbReference>
<dbReference type="Pfam" id="PF02518">
    <property type="entry name" value="HATPase_c"/>
    <property type="match status" value="1"/>
</dbReference>
<proteinExistence type="predicted"/>
<dbReference type="PROSITE" id="PS50109">
    <property type="entry name" value="HIS_KIN"/>
    <property type="match status" value="1"/>
</dbReference>
<reference evidence="13 14" key="1">
    <citation type="submission" date="2023-05" db="EMBL/GenBank/DDBJ databases">
        <title>Pseudoalteromonas ardens sp. nov., Pseudoalteromonas obscura sp. nov., and Pseudoalteromonas umbrosa sp. nov., isolated from the coral Montipora capitata.</title>
        <authorList>
            <person name="Thomas E.M."/>
            <person name="Smith E.M."/>
            <person name="Papke E."/>
            <person name="Shlafstein M.D."/>
            <person name="Oline D.K."/>
            <person name="Videau P."/>
            <person name="Saw J.H."/>
            <person name="Strangman W.K."/>
            <person name="Ushijima B."/>
        </authorList>
    </citation>
    <scope>NUCLEOTIDE SEQUENCE [LARGE SCALE GENOMIC DNA]</scope>
    <source>
        <strain evidence="13 14">P94</strain>
    </source>
</reference>
<keyword evidence="7" id="KW-0547">Nucleotide-binding</keyword>
<dbReference type="InterPro" id="IPR003661">
    <property type="entry name" value="HisK_dim/P_dom"/>
</dbReference>
<feature type="domain" description="Histidine kinase" evidence="11">
    <location>
        <begin position="177"/>
        <end position="382"/>
    </location>
</feature>
<keyword evidence="8" id="KW-0418">Kinase</keyword>
<evidence type="ECO:0000256" key="7">
    <source>
        <dbReference type="ARBA" id="ARBA00022741"/>
    </source>
</evidence>
<dbReference type="InterPro" id="IPR036890">
    <property type="entry name" value="HATPase_C_sf"/>
</dbReference>
<dbReference type="Gene3D" id="3.30.565.10">
    <property type="entry name" value="Histidine kinase-like ATPase, C-terminal domain"/>
    <property type="match status" value="1"/>
</dbReference>
<keyword evidence="5" id="KW-0597">Phosphoprotein</keyword>
<name>A0ABT7ENS8_9GAMM</name>
<dbReference type="InterPro" id="IPR003594">
    <property type="entry name" value="HATPase_dom"/>
</dbReference>
<dbReference type="RefSeq" id="WP_284137879.1">
    <property type="nucleotide sequence ID" value="NZ_JASJUT010000007.1"/>
</dbReference>
<keyword evidence="4" id="KW-1003">Cell membrane</keyword>
<dbReference type="SMART" id="SM00388">
    <property type="entry name" value="HisKA"/>
    <property type="match status" value="1"/>
</dbReference>
<evidence type="ECO:0000256" key="10">
    <source>
        <dbReference type="SAM" id="Phobius"/>
    </source>
</evidence>
<dbReference type="Gene3D" id="6.10.340.10">
    <property type="match status" value="1"/>
</dbReference>
<dbReference type="PRINTS" id="PR00344">
    <property type="entry name" value="BCTRLSENSOR"/>
</dbReference>
<evidence type="ECO:0000256" key="6">
    <source>
        <dbReference type="ARBA" id="ARBA00022679"/>
    </source>
</evidence>
<keyword evidence="6" id="KW-0808">Transferase</keyword>
<dbReference type="Proteomes" id="UP001231915">
    <property type="component" value="Unassembled WGS sequence"/>
</dbReference>
<dbReference type="SUPFAM" id="SSF55874">
    <property type="entry name" value="ATPase domain of HSP90 chaperone/DNA topoisomerase II/histidine kinase"/>
    <property type="match status" value="1"/>
</dbReference>
<dbReference type="EMBL" id="JASJUT010000007">
    <property type="protein sequence ID" value="MDK2596711.1"/>
    <property type="molecule type" value="Genomic_DNA"/>
</dbReference>
<dbReference type="Gene3D" id="1.10.287.130">
    <property type="match status" value="1"/>
</dbReference>
<dbReference type="Pfam" id="PF00512">
    <property type="entry name" value="HisKA"/>
    <property type="match status" value="1"/>
</dbReference>
<feature type="transmembrane region" description="Helical" evidence="10">
    <location>
        <begin position="102"/>
        <end position="120"/>
    </location>
</feature>
<keyword evidence="10" id="KW-1133">Transmembrane helix</keyword>
<evidence type="ECO:0000313" key="14">
    <source>
        <dbReference type="Proteomes" id="UP001231915"/>
    </source>
</evidence>
<evidence type="ECO:0000256" key="2">
    <source>
        <dbReference type="ARBA" id="ARBA00004651"/>
    </source>
</evidence>
<dbReference type="PANTHER" id="PTHR44936:SF10">
    <property type="entry name" value="SENSOR PROTEIN RSTB"/>
    <property type="match status" value="1"/>
</dbReference>
<keyword evidence="10" id="KW-0472">Membrane</keyword>
<dbReference type="GO" id="GO:0005524">
    <property type="term" value="F:ATP binding"/>
    <property type="evidence" value="ECO:0007669"/>
    <property type="project" value="UniProtKB-KW"/>
</dbReference>
<accession>A0ABT7ENS8</accession>
<dbReference type="InterPro" id="IPR036097">
    <property type="entry name" value="HisK_dim/P_sf"/>
</dbReference>
<comment type="caution">
    <text evidence="13">The sequence shown here is derived from an EMBL/GenBank/DDBJ whole genome shotgun (WGS) entry which is preliminary data.</text>
</comment>
<keyword evidence="10" id="KW-0812">Transmembrane</keyword>
<evidence type="ECO:0000256" key="5">
    <source>
        <dbReference type="ARBA" id="ARBA00022553"/>
    </source>
</evidence>
<dbReference type="InterPro" id="IPR003660">
    <property type="entry name" value="HAMP_dom"/>
</dbReference>
<evidence type="ECO:0000259" key="12">
    <source>
        <dbReference type="PROSITE" id="PS50885"/>
    </source>
</evidence>
<evidence type="ECO:0000256" key="4">
    <source>
        <dbReference type="ARBA" id="ARBA00022475"/>
    </source>
</evidence>
<organism evidence="13 14">
    <name type="scientific">Pseudoalteromonas obscura</name>
    <dbReference type="NCBI Taxonomy" id="3048491"/>
    <lineage>
        <taxon>Bacteria</taxon>
        <taxon>Pseudomonadati</taxon>
        <taxon>Pseudomonadota</taxon>
        <taxon>Gammaproteobacteria</taxon>
        <taxon>Alteromonadales</taxon>
        <taxon>Pseudoalteromonadaceae</taxon>
        <taxon>Pseudoalteromonas</taxon>
    </lineage>
</organism>
<gene>
    <name evidence="13" type="ORF">QNM18_16800</name>
</gene>
<dbReference type="PROSITE" id="PS50885">
    <property type="entry name" value="HAMP"/>
    <property type="match status" value="1"/>
</dbReference>
<keyword evidence="14" id="KW-1185">Reference proteome</keyword>
<evidence type="ECO:0000256" key="3">
    <source>
        <dbReference type="ARBA" id="ARBA00012438"/>
    </source>
</evidence>
<sequence>MSEQLSLTLPLLKLMASGEIPDFDSDFIEDEHNQRNAILYTRAMDEYPLPALLQEQLKRQEPVYLETQEHVMVHLLTSTHDILIYQYDKQVEKEDYRLPLTLSFYLLLVIVIVIFLAPFVRRLMRLSTAASKLGEGQLDVRLQVGTLWYIRDIELSFNQMASKISLLMDDIKLLAGGLSHELRTPLARVRMGLDTLVEAQDEQLRAKYESRVNQQLDDMEGLLIHMLDFARLQHSLDEIKPHRVDVTQMLSNLISNTYHGSVELNLPSQSVCINADLRYLNMAVSNIIDNAIKYGHSKCTVAVLHESNHVVVSISDDGLGIEAEKRATVFKPFVRLDRQQCAGFGIGLAFSAKIISRYHGTIAVDTCPELGGARFKLRFPIV</sequence>
<evidence type="ECO:0000259" key="11">
    <source>
        <dbReference type="PROSITE" id="PS50109"/>
    </source>
</evidence>
<dbReference type="InterPro" id="IPR004358">
    <property type="entry name" value="Sig_transdc_His_kin-like_C"/>
</dbReference>
<dbReference type="InterPro" id="IPR005467">
    <property type="entry name" value="His_kinase_dom"/>
</dbReference>
<dbReference type="EC" id="2.7.13.3" evidence="3"/>
<evidence type="ECO:0000313" key="13">
    <source>
        <dbReference type="EMBL" id="MDK2596711.1"/>
    </source>
</evidence>
<keyword evidence="9 13" id="KW-0067">ATP-binding</keyword>